<keyword evidence="4" id="KW-0460">Magnesium</keyword>
<dbReference type="PANTHER" id="PTHR31609">
    <property type="entry name" value="YDJC DEACETYLASE FAMILY MEMBER"/>
    <property type="match status" value="1"/>
</dbReference>
<keyword evidence="6" id="KW-0732">Signal</keyword>
<evidence type="ECO:0000313" key="7">
    <source>
        <dbReference type="EMBL" id="CAA9473901.1"/>
    </source>
</evidence>
<protein>
    <submittedName>
        <fullName evidence="7">YdjC family protein</fullName>
    </submittedName>
</protein>
<accession>A0A6J4RNZ1</accession>
<evidence type="ECO:0000256" key="4">
    <source>
        <dbReference type="ARBA" id="ARBA00022842"/>
    </source>
</evidence>
<evidence type="ECO:0000256" key="3">
    <source>
        <dbReference type="ARBA" id="ARBA00022801"/>
    </source>
</evidence>
<dbReference type="Pfam" id="PF04794">
    <property type="entry name" value="YdjC"/>
    <property type="match status" value="1"/>
</dbReference>
<evidence type="ECO:0000256" key="5">
    <source>
        <dbReference type="ARBA" id="ARBA00023277"/>
    </source>
</evidence>
<dbReference type="PANTHER" id="PTHR31609:SF1">
    <property type="entry name" value="CARBOHYDRATE DEACETYLASE"/>
    <property type="match status" value="1"/>
</dbReference>
<organism evidence="7">
    <name type="scientific">uncultured Segetibacter sp</name>
    <dbReference type="NCBI Taxonomy" id="481133"/>
    <lineage>
        <taxon>Bacteria</taxon>
        <taxon>Pseudomonadati</taxon>
        <taxon>Bacteroidota</taxon>
        <taxon>Chitinophagia</taxon>
        <taxon>Chitinophagales</taxon>
        <taxon>Chitinophagaceae</taxon>
        <taxon>Segetibacter</taxon>
        <taxon>environmental samples</taxon>
    </lineage>
</organism>
<proteinExistence type="predicted"/>
<evidence type="ECO:0000256" key="1">
    <source>
        <dbReference type="ARBA" id="ARBA00001946"/>
    </source>
</evidence>
<dbReference type="CDD" id="cd10802">
    <property type="entry name" value="YdjC_TTHB029_like"/>
    <property type="match status" value="1"/>
</dbReference>
<feature type="signal peptide" evidence="6">
    <location>
        <begin position="1"/>
        <end position="23"/>
    </location>
</feature>
<dbReference type="AlphaFoldDB" id="A0A6J4RNZ1"/>
<evidence type="ECO:0000256" key="6">
    <source>
        <dbReference type="SAM" id="SignalP"/>
    </source>
</evidence>
<keyword evidence="2" id="KW-0479">Metal-binding</keyword>
<dbReference type="EMBL" id="CADCVN010000222">
    <property type="protein sequence ID" value="CAA9473901.1"/>
    <property type="molecule type" value="Genomic_DNA"/>
</dbReference>
<dbReference type="InterPro" id="IPR011330">
    <property type="entry name" value="Glyco_hydro/deAcase_b/a-brl"/>
</dbReference>
<keyword evidence="3" id="KW-0378">Hydrolase</keyword>
<gene>
    <name evidence="7" type="ORF">AVDCRST_MAG96-582</name>
</gene>
<feature type="chain" id="PRO_5026669890" evidence="6">
    <location>
        <begin position="24"/>
        <end position="337"/>
    </location>
</feature>
<name>A0A6J4RNZ1_9BACT</name>
<dbReference type="InterPro" id="IPR006879">
    <property type="entry name" value="YdjC-like"/>
</dbReference>
<dbReference type="Gene3D" id="3.20.20.370">
    <property type="entry name" value="Glycoside hydrolase/deacetylase"/>
    <property type="match status" value="1"/>
</dbReference>
<keyword evidence="5" id="KW-0119">Carbohydrate metabolism</keyword>
<sequence length="337" mass="37912">MASARRSPIILILLFFVTFPLFAQTTDSTYADKSGFPKNARVLILHVDDAGMSFDANAGAIDAMTKGVANSCSVMMPCPWVPAFVHYLKQHPQIDAGLHLTLTSEWREYRWPPLSGKSTVPGLTDPEGAMWSSVENVIKHATADEVEKEVRAQVDRARSMGFEPTHFDTHMGTLLATPAFTERYIKLGIEMHVPVMIPAGHAALISKQMNLQEPQVRQMQQIGQTLWNAGLPVLDDLHNESYDWKIPRDFVNNDKKLQAFKTKKYIEAIKSLKPGITMMIMHCTDPSEIFKHISDSGPVRKGDMLAMIDPAFKKALQDQGIILTTWRELKERRARLK</sequence>
<dbReference type="GO" id="GO:0016787">
    <property type="term" value="F:hydrolase activity"/>
    <property type="evidence" value="ECO:0007669"/>
    <property type="project" value="UniProtKB-KW"/>
</dbReference>
<dbReference type="SUPFAM" id="SSF88713">
    <property type="entry name" value="Glycoside hydrolase/deacetylase"/>
    <property type="match status" value="1"/>
</dbReference>
<reference evidence="7" key="1">
    <citation type="submission" date="2020-02" db="EMBL/GenBank/DDBJ databases">
        <authorList>
            <person name="Meier V. D."/>
        </authorList>
    </citation>
    <scope>NUCLEOTIDE SEQUENCE</scope>
    <source>
        <strain evidence="7">AVDCRST_MAG96</strain>
    </source>
</reference>
<comment type="cofactor">
    <cofactor evidence="1">
        <name>Mg(2+)</name>
        <dbReference type="ChEBI" id="CHEBI:18420"/>
    </cofactor>
</comment>
<dbReference type="GO" id="GO:0005975">
    <property type="term" value="P:carbohydrate metabolic process"/>
    <property type="evidence" value="ECO:0007669"/>
    <property type="project" value="InterPro"/>
</dbReference>
<evidence type="ECO:0000256" key="2">
    <source>
        <dbReference type="ARBA" id="ARBA00022723"/>
    </source>
</evidence>
<dbReference type="GO" id="GO:0046872">
    <property type="term" value="F:metal ion binding"/>
    <property type="evidence" value="ECO:0007669"/>
    <property type="project" value="UniProtKB-KW"/>
</dbReference>
<dbReference type="GO" id="GO:0019213">
    <property type="term" value="F:deacetylase activity"/>
    <property type="evidence" value="ECO:0007669"/>
    <property type="project" value="TreeGrafter"/>
</dbReference>